<evidence type="ECO:0000313" key="5">
    <source>
        <dbReference type="Proteomes" id="UP000272400"/>
    </source>
</evidence>
<keyword evidence="5" id="KW-1185">Reference proteome</keyword>
<sequence>MDIRDAVALVAGGGGGFGGATVRRLHAAGAKVVICDLDEAKGKTVADELGDGAVFVQTDVTDEDSVRSAIDTAAGLGPLRIAVVAHGGRGGPRTLDRESRPAPQASFTKPIDLFLGATYNIDRLAAAAMARTEPLEHGERGVIINTASIAAFDGTIGQAAYAAAKGGITAMTLPLARDLAPVGIRVVTIAPGTFLTPAFGDADPVQLDAYWGAAVPFPKRMGRAEEYAQLAQHIAENVYLNGETIRLDGALRFTPKGGG</sequence>
<proteinExistence type="inferred from homology"/>
<evidence type="ECO:0000256" key="3">
    <source>
        <dbReference type="RuleBase" id="RU000363"/>
    </source>
</evidence>
<name>A0A3N1D1R8_9ACTN</name>
<protein>
    <submittedName>
        <fullName evidence="4">NAD(P)-dependent dehydrogenase (Short-subunit alcohol dehydrogenase family)</fullName>
    </submittedName>
</protein>
<dbReference type="Gene3D" id="3.40.50.720">
    <property type="entry name" value="NAD(P)-binding Rossmann-like Domain"/>
    <property type="match status" value="1"/>
</dbReference>
<dbReference type="InterPro" id="IPR036291">
    <property type="entry name" value="NAD(P)-bd_dom_sf"/>
</dbReference>
<dbReference type="EMBL" id="RJKE01000001">
    <property type="protein sequence ID" value="ROO87461.1"/>
    <property type="molecule type" value="Genomic_DNA"/>
</dbReference>
<dbReference type="PRINTS" id="PR00080">
    <property type="entry name" value="SDRFAMILY"/>
</dbReference>
<dbReference type="PRINTS" id="PR00081">
    <property type="entry name" value="GDHRDH"/>
</dbReference>
<evidence type="ECO:0000256" key="1">
    <source>
        <dbReference type="ARBA" id="ARBA00006484"/>
    </source>
</evidence>
<organism evidence="4 5">
    <name type="scientific">Actinocorallia herbida</name>
    <dbReference type="NCBI Taxonomy" id="58109"/>
    <lineage>
        <taxon>Bacteria</taxon>
        <taxon>Bacillati</taxon>
        <taxon>Actinomycetota</taxon>
        <taxon>Actinomycetes</taxon>
        <taxon>Streptosporangiales</taxon>
        <taxon>Thermomonosporaceae</taxon>
        <taxon>Actinocorallia</taxon>
    </lineage>
</organism>
<dbReference type="RefSeq" id="WP_123666745.1">
    <property type="nucleotide sequence ID" value="NZ_RJKE01000001.1"/>
</dbReference>
<dbReference type="InterPro" id="IPR002347">
    <property type="entry name" value="SDR_fam"/>
</dbReference>
<gene>
    <name evidence="4" type="ORF">EDD29_5069</name>
</gene>
<dbReference type="PANTHER" id="PTHR43658:SF8">
    <property type="entry name" value="17-BETA-HYDROXYSTEROID DEHYDROGENASE 14-RELATED"/>
    <property type="match status" value="1"/>
</dbReference>
<dbReference type="Proteomes" id="UP000272400">
    <property type="component" value="Unassembled WGS sequence"/>
</dbReference>
<evidence type="ECO:0000256" key="2">
    <source>
        <dbReference type="ARBA" id="ARBA00023002"/>
    </source>
</evidence>
<dbReference type="OrthoDB" id="9795647at2"/>
<dbReference type="PANTHER" id="PTHR43658">
    <property type="entry name" value="SHORT-CHAIN DEHYDROGENASE/REDUCTASE"/>
    <property type="match status" value="1"/>
</dbReference>
<dbReference type="GO" id="GO:0016491">
    <property type="term" value="F:oxidoreductase activity"/>
    <property type="evidence" value="ECO:0007669"/>
    <property type="project" value="UniProtKB-KW"/>
</dbReference>
<dbReference type="AlphaFoldDB" id="A0A3N1D1R8"/>
<comment type="similarity">
    <text evidence="1 3">Belongs to the short-chain dehydrogenases/reductases (SDR) family.</text>
</comment>
<dbReference type="Pfam" id="PF00106">
    <property type="entry name" value="adh_short"/>
    <property type="match status" value="1"/>
</dbReference>
<keyword evidence="2" id="KW-0560">Oxidoreductase</keyword>
<reference evidence="4 5" key="1">
    <citation type="submission" date="2018-11" db="EMBL/GenBank/DDBJ databases">
        <title>Sequencing the genomes of 1000 actinobacteria strains.</title>
        <authorList>
            <person name="Klenk H.-P."/>
        </authorList>
    </citation>
    <scope>NUCLEOTIDE SEQUENCE [LARGE SCALE GENOMIC DNA]</scope>
    <source>
        <strain evidence="4 5">DSM 44254</strain>
    </source>
</reference>
<dbReference type="InterPro" id="IPR020904">
    <property type="entry name" value="Sc_DH/Rdtase_CS"/>
</dbReference>
<dbReference type="PROSITE" id="PS00061">
    <property type="entry name" value="ADH_SHORT"/>
    <property type="match status" value="1"/>
</dbReference>
<comment type="caution">
    <text evidence="4">The sequence shown here is derived from an EMBL/GenBank/DDBJ whole genome shotgun (WGS) entry which is preliminary data.</text>
</comment>
<dbReference type="SUPFAM" id="SSF51735">
    <property type="entry name" value="NAD(P)-binding Rossmann-fold domains"/>
    <property type="match status" value="1"/>
</dbReference>
<evidence type="ECO:0000313" key="4">
    <source>
        <dbReference type="EMBL" id="ROO87461.1"/>
    </source>
</evidence>
<accession>A0A3N1D1R8</accession>